<evidence type="ECO:0000313" key="4">
    <source>
        <dbReference type="EMBL" id="AXE25034.1"/>
    </source>
</evidence>
<sequence>MAADAHGTGGGGGHGFTAELSRRGPIAVVALSGELDHDGPQPLRDAIGQALAGGAARVLVDCTGLEFCDSTGLNTLLQGRLDALAAGSTLELAGIRPAVARLFEITGAGTLFTVHDTLPEEAG</sequence>
<dbReference type="InterPro" id="IPR003658">
    <property type="entry name" value="Anti-sigma_ant"/>
</dbReference>
<dbReference type="Proteomes" id="UP000252004">
    <property type="component" value="Chromosome"/>
</dbReference>
<evidence type="ECO:0000313" key="5">
    <source>
        <dbReference type="Proteomes" id="UP000252004"/>
    </source>
</evidence>
<dbReference type="CDD" id="cd07043">
    <property type="entry name" value="STAS_anti-anti-sigma_factors"/>
    <property type="match status" value="1"/>
</dbReference>
<dbReference type="InterPro" id="IPR036513">
    <property type="entry name" value="STAS_dom_sf"/>
</dbReference>
<dbReference type="AlphaFoldDB" id="A0A344U2B3"/>
<dbReference type="RefSeq" id="WP_114056222.1">
    <property type="nucleotide sequence ID" value="NZ_CP030862.1"/>
</dbReference>
<dbReference type="OrthoDB" id="3622319at2"/>
<keyword evidence="5" id="KW-1185">Reference proteome</keyword>
<dbReference type="PROSITE" id="PS50801">
    <property type="entry name" value="STAS"/>
    <property type="match status" value="1"/>
</dbReference>
<evidence type="ECO:0000256" key="2">
    <source>
        <dbReference type="RuleBase" id="RU003749"/>
    </source>
</evidence>
<proteinExistence type="inferred from homology"/>
<gene>
    <name evidence="4" type="ORF">C0216_17675</name>
</gene>
<dbReference type="InterPro" id="IPR058548">
    <property type="entry name" value="MlaB-like_STAS"/>
</dbReference>
<dbReference type="NCBIfam" id="TIGR00377">
    <property type="entry name" value="ant_ant_sig"/>
    <property type="match status" value="1"/>
</dbReference>
<protein>
    <recommendedName>
        <fullName evidence="2">Anti-sigma factor antagonist</fullName>
    </recommendedName>
</protein>
<dbReference type="PANTHER" id="PTHR33495:SF2">
    <property type="entry name" value="ANTI-SIGMA FACTOR ANTAGONIST TM_1081-RELATED"/>
    <property type="match status" value="1"/>
</dbReference>
<dbReference type="EMBL" id="CP030862">
    <property type="protein sequence ID" value="AXE25034.1"/>
    <property type="molecule type" value="Genomic_DNA"/>
</dbReference>
<organism evidence="4 5">
    <name type="scientific">Streptomyces globosus</name>
    <dbReference type="NCBI Taxonomy" id="68209"/>
    <lineage>
        <taxon>Bacteria</taxon>
        <taxon>Bacillati</taxon>
        <taxon>Actinomycetota</taxon>
        <taxon>Actinomycetes</taxon>
        <taxon>Kitasatosporales</taxon>
        <taxon>Streptomycetaceae</taxon>
        <taxon>Streptomyces</taxon>
    </lineage>
</organism>
<dbReference type="InterPro" id="IPR002645">
    <property type="entry name" value="STAS_dom"/>
</dbReference>
<accession>A0A344U2B3</accession>
<dbReference type="PANTHER" id="PTHR33495">
    <property type="entry name" value="ANTI-SIGMA FACTOR ANTAGONIST TM_1081-RELATED-RELATED"/>
    <property type="match status" value="1"/>
</dbReference>
<dbReference type="Gene3D" id="3.30.750.24">
    <property type="entry name" value="STAS domain"/>
    <property type="match status" value="1"/>
</dbReference>
<name>A0A344U2B3_9ACTN</name>
<evidence type="ECO:0000259" key="3">
    <source>
        <dbReference type="PROSITE" id="PS50801"/>
    </source>
</evidence>
<dbReference type="Pfam" id="PF13466">
    <property type="entry name" value="STAS_2"/>
    <property type="match status" value="1"/>
</dbReference>
<dbReference type="SUPFAM" id="SSF52091">
    <property type="entry name" value="SpoIIaa-like"/>
    <property type="match status" value="1"/>
</dbReference>
<comment type="similarity">
    <text evidence="1 2">Belongs to the anti-sigma-factor antagonist family.</text>
</comment>
<feature type="domain" description="STAS" evidence="3">
    <location>
        <begin position="16"/>
        <end position="123"/>
    </location>
</feature>
<reference evidence="4 5" key="1">
    <citation type="submission" date="2018-01" db="EMBL/GenBank/DDBJ databases">
        <title>Draft genome Sequence of streptomyces globosus LZH-48.</title>
        <authorList>
            <person name="Ran K."/>
            <person name="Li Z."/>
            <person name="Wei S."/>
            <person name="Dong R."/>
        </authorList>
    </citation>
    <scope>NUCLEOTIDE SEQUENCE [LARGE SCALE GENOMIC DNA]</scope>
    <source>
        <strain evidence="4 5">LZH-48</strain>
    </source>
</reference>
<dbReference type="KEGG" id="sgz:C0216_17675"/>
<dbReference type="GO" id="GO:0043856">
    <property type="term" value="F:anti-sigma factor antagonist activity"/>
    <property type="evidence" value="ECO:0007669"/>
    <property type="project" value="InterPro"/>
</dbReference>
<evidence type="ECO:0000256" key="1">
    <source>
        <dbReference type="ARBA" id="ARBA00009013"/>
    </source>
</evidence>